<dbReference type="PANTHER" id="PTHR33050">
    <property type="entry name" value="REVERSE TRANSCRIPTASE DOMAIN-CONTAINING PROTEIN"/>
    <property type="match status" value="1"/>
</dbReference>
<dbReference type="InterPro" id="IPR043502">
    <property type="entry name" value="DNA/RNA_pol_sf"/>
</dbReference>
<dbReference type="SUPFAM" id="SSF56672">
    <property type="entry name" value="DNA/RNA polymerases"/>
    <property type="match status" value="1"/>
</dbReference>
<dbReference type="EMBL" id="CADCXV010001128">
    <property type="protein sequence ID" value="CAB0041784.1"/>
    <property type="molecule type" value="Genomic_DNA"/>
</dbReference>
<feature type="domain" description="Reverse transcriptase" evidence="1">
    <location>
        <begin position="33"/>
        <end position="141"/>
    </location>
</feature>
<evidence type="ECO:0000313" key="2">
    <source>
        <dbReference type="EMBL" id="CAB0041784.1"/>
    </source>
</evidence>
<dbReference type="InterPro" id="IPR043128">
    <property type="entry name" value="Rev_trsase/Diguanyl_cyclase"/>
</dbReference>
<dbReference type="AlphaFoldDB" id="A0A6H5IXX3"/>
<reference evidence="2 3" key="1">
    <citation type="submission" date="2020-02" db="EMBL/GenBank/DDBJ databases">
        <authorList>
            <person name="Ferguson B K."/>
        </authorList>
    </citation>
    <scope>NUCLEOTIDE SEQUENCE [LARGE SCALE GENOMIC DNA]</scope>
</reference>
<evidence type="ECO:0000313" key="3">
    <source>
        <dbReference type="Proteomes" id="UP000479190"/>
    </source>
</evidence>
<proteinExistence type="predicted"/>
<dbReference type="InterPro" id="IPR000477">
    <property type="entry name" value="RT_dom"/>
</dbReference>
<dbReference type="GO" id="GO:0071897">
    <property type="term" value="P:DNA biosynthetic process"/>
    <property type="evidence" value="ECO:0007669"/>
    <property type="project" value="UniProtKB-ARBA"/>
</dbReference>
<keyword evidence="3" id="KW-1185">Reference proteome</keyword>
<dbReference type="OrthoDB" id="7553040at2759"/>
<evidence type="ECO:0000259" key="1">
    <source>
        <dbReference type="PROSITE" id="PS50878"/>
    </source>
</evidence>
<organism evidence="2 3">
    <name type="scientific">Trichogramma brassicae</name>
    <dbReference type="NCBI Taxonomy" id="86971"/>
    <lineage>
        <taxon>Eukaryota</taxon>
        <taxon>Metazoa</taxon>
        <taxon>Ecdysozoa</taxon>
        <taxon>Arthropoda</taxon>
        <taxon>Hexapoda</taxon>
        <taxon>Insecta</taxon>
        <taxon>Pterygota</taxon>
        <taxon>Neoptera</taxon>
        <taxon>Endopterygota</taxon>
        <taxon>Hymenoptera</taxon>
        <taxon>Apocrita</taxon>
        <taxon>Proctotrupomorpha</taxon>
        <taxon>Chalcidoidea</taxon>
        <taxon>Trichogrammatidae</taxon>
        <taxon>Trichogramma</taxon>
    </lineage>
</organism>
<gene>
    <name evidence="2" type="ORF">TBRA_LOCUS13440</name>
</gene>
<dbReference type="Gene3D" id="3.10.10.10">
    <property type="entry name" value="HIV Type 1 Reverse Transcriptase, subunit A, domain 1"/>
    <property type="match status" value="1"/>
</dbReference>
<dbReference type="Gene3D" id="3.30.70.270">
    <property type="match status" value="1"/>
</dbReference>
<sequence length="141" mass="16818">MEIEPAPKGRSTTTIRMMRFIESTAMESLQRHWCRQKTEHQEDEFISTFFTVPKPDGSHRFILNLIKFNEFVPIYHFKMEDLRTVINILEKGDYMCSIDLKDAYFLIPVCKESQKYLKFVWNDNVYQFLVLPFGLCTALYI</sequence>
<name>A0A6H5IXX3_9HYME</name>
<dbReference type="Proteomes" id="UP000479190">
    <property type="component" value="Unassembled WGS sequence"/>
</dbReference>
<accession>A0A6H5IXX3</accession>
<dbReference type="PROSITE" id="PS50878">
    <property type="entry name" value="RT_POL"/>
    <property type="match status" value="1"/>
</dbReference>
<dbReference type="InterPro" id="IPR052055">
    <property type="entry name" value="Hepadnavirus_pol/RT"/>
</dbReference>
<protein>
    <recommendedName>
        <fullName evidence="1">Reverse transcriptase domain-containing protein</fullName>
    </recommendedName>
</protein>
<dbReference type="PANTHER" id="PTHR33050:SF7">
    <property type="entry name" value="RIBONUCLEASE H"/>
    <property type="match status" value="1"/>
</dbReference>